<proteinExistence type="predicted"/>
<sequence length="193" mass="21098">MSISRASKLKLLLWFPSAVHRNPAVSLPFPSHVQAVMPFGATIKDRINLLLLSPAPTKPKPLRSHLGTLAPSVLLPIRPTTIKPHPLQRRMLPTRQPAPKPGRQNLRRTKAEQHSGIHGEHGVLCDAQVETMVPLVALRINGGEGVGGADFDGVSQGRVSCARGQRRPWCGRKRMTKGSCWRVQSTVSALGWT</sequence>
<evidence type="ECO:0000313" key="3">
    <source>
        <dbReference type="Proteomes" id="UP001363622"/>
    </source>
</evidence>
<feature type="region of interest" description="Disordered" evidence="1">
    <location>
        <begin position="89"/>
        <end position="119"/>
    </location>
</feature>
<name>A0ABR1KSY1_9PEZI</name>
<dbReference type="Proteomes" id="UP001363622">
    <property type="component" value="Unassembled WGS sequence"/>
</dbReference>
<dbReference type="EMBL" id="JBBPHU010000003">
    <property type="protein sequence ID" value="KAK7520631.1"/>
    <property type="molecule type" value="Genomic_DNA"/>
</dbReference>
<reference evidence="2 3" key="1">
    <citation type="submission" date="2024-04" db="EMBL/GenBank/DDBJ databases">
        <title>Phyllosticta paracitricarpa is synonymous to the EU quarantine fungus P. citricarpa based on phylogenomic analyses.</title>
        <authorList>
            <consortium name="Lawrence Berkeley National Laboratory"/>
            <person name="Van Ingen-Buijs V.A."/>
            <person name="Van Westerhoven A.C."/>
            <person name="Haridas S."/>
            <person name="Skiadas P."/>
            <person name="Martin F."/>
            <person name="Groenewald J.Z."/>
            <person name="Crous P.W."/>
            <person name="Seidl M.F."/>
        </authorList>
    </citation>
    <scope>NUCLEOTIDE SEQUENCE [LARGE SCALE GENOMIC DNA]</scope>
    <source>
        <strain evidence="2 3">CBS 123371</strain>
    </source>
</reference>
<gene>
    <name evidence="2" type="ORF">IWZ03DRAFT_142915</name>
</gene>
<feature type="compositionally biased region" description="Basic and acidic residues" evidence="1">
    <location>
        <begin position="109"/>
        <end position="119"/>
    </location>
</feature>
<evidence type="ECO:0000256" key="1">
    <source>
        <dbReference type="SAM" id="MobiDB-lite"/>
    </source>
</evidence>
<protein>
    <submittedName>
        <fullName evidence="2">Uncharacterized protein</fullName>
    </submittedName>
</protein>
<evidence type="ECO:0000313" key="2">
    <source>
        <dbReference type="EMBL" id="KAK7520631.1"/>
    </source>
</evidence>
<accession>A0ABR1KSY1</accession>
<keyword evidence="3" id="KW-1185">Reference proteome</keyword>
<organism evidence="2 3">
    <name type="scientific">Phyllosticta citriasiana</name>
    <dbReference type="NCBI Taxonomy" id="595635"/>
    <lineage>
        <taxon>Eukaryota</taxon>
        <taxon>Fungi</taxon>
        <taxon>Dikarya</taxon>
        <taxon>Ascomycota</taxon>
        <taxon>Pezizomycotina</taxon>
        <taxon>Dothideomycetes</taxon>
        <taxon>Dothideomycetes incertae sedis</taxon>
        <taxon>Botryosphaeriales</taxon>
        <taxon>Phyllostictaceae</taxon>
        <taxon>Phyllosticta</taxon>
    </lineage>
</organism>
<comment type="caution">
    <text evidence="2">The sequence shown here is derived from an EMBL/GenBank/DDBJ whole genome shotgun (WGS) entry which is preliminary data.</text>
</comment>